<dbReference type="InterPro" id="IPR012327">
    <property type="entry name" value="MeTrfase_D12"/>
</dbReference>
<dbReference type="GO" id="GO:0009307">
    <property type="term" value="P:DNA restriction-modification system"/>
    <property type="evidence" value="ECO:0007669"/>
    <property type="project" value="InterPro"/>
</dbReference>
<dbReference type="Gene3D" id="3.40.50.150">
    <property type="entry name" value="Vaccinia Virus protein VP39"/>
    <property type="match status" value="1"/>
</dbReference>
<keyword evidence="3 7" id="KW-0489">Methyltransferase</keyword>
<sequence>MLICEFCGASGTEEDDDFQLDSNGFGFWCEDCDGFTYFDQIKNRHRFTLILEKKEHTNEPLVITDQKFNKRLSPYRYPGGKSKIVQYLYSHLQIQNSKTKKLISPFAGGASFELAMLHAGVIEELHLNDLDLGVFALWWTIKYMPFEIIERIRTITPNHQDYFKAQSIIKNDYLGVDLIEAAWSSLLVNRLAYSGIVKANPLGGKNGGLEKLLSRWNPKELIRKIEYIHSVSDRIEVTQENAIDLIEEAYWQDEATIFIDPPYVQKGKDLYHCFYTEKDHRELSFLLDSLHYGCPGADIIVTYDYNKWLNGLYEYPKVEVIGRIYSA</sequence>
<reference evidence="7 9" key="1">
    <citation type="journal article" date="2015" name="Int. J. Syst. Evol. Microbiol.">
        <title>Bacillus glycinifermentans sp. nov., isolated from fermented soybean paste.</title>
        <authorList>
            <person name="Kim S.J."/>
            <person name="Dunlap C.A."/>
            <person name="Kwon S.W."/>
            <person name="Rooney A.P."/>
        </authorList>
    </citation>
    <scope>NUCLEOTIDE SEQUENCE [LARGE SCALE GENOMIC DNA]</scope>
    <source>
        <strain evidence="7 9">GO-13</strain>
    </source>
</reference>
<comment type="catalytic activity">
    <reaction evidence="6">
        <text>a 2'-deoxyadenosine in DNA + S-adenosyl-L-methionine = an N(6)-methyl-2'-deoxyadenosine in DNA + S-adenosyl-L-homocysteine + H(+)</text>
        <dbReference type="Rhea" id="RHEA:15197"/>
        <dbReference type="Rhea" id="RHEA-COMP:12418"/>
        <dbReference type="Rhea" id="RHEA-COMP:12419"/>
        <dbReference type="ChEBI" id="CHEBI:15378"/>
        <dbReference type="ChEBI" id="CHEBI:57856"/>
        <dbReference type="ChEBI" id="CHEBI:59789"/>
        <dbReference type="ChEBI" id="CHEBI:90615"/>
        <dbReference type="ChEBI" id="CHEBI:90616"/>
        <dbReference type="EC" id="2.1.1.72"/>
    </reaction>
</comment>
<name>A0A0T6BIG8_9BACI</name>
<dbReference type="SUPFAM" id="SSF53335">
    <property type="entry name" value="S-adenosyl-L-methionine-dependent methyltransferases"/>
    <property type="match status" value="1"/>
</dbReference>
<reference evidence="8 10" key="3">
    <citation type="submission" date="2023-03" db="EMBL/GenBank/DDBJ databases">
        <title>Agriculturally important microbes genome sequencing.</title>
        <authorList>
            <person name="Dunlap C."/>
        </authorList>
    </citation>
    <scope>NUCLEOTIDE SEQUENCE [LARGE SCALE GENOMIC DNA]</scope>
    <source>
        <strain evidence="8 10">CBP-3203</strain>
    </source>
</reference>
<reference evidence="7" key="2">
    <citation type="submission" date="2015-10" db="EMBL/GenBank/DDBJ databases">
        <authorList>
            <person name="Gilbert D.G."/>
        </authorList>
    </citation>
    <scope>NUCLEOTIDE SEQUENCE</scope>
    <source>
        <strain evidence="7">GO-13</strain>
    </source>
</reference>
<dbReference type="Proteomes" id="UP000036168">
    <property type="component" value="Unassembled WGS sequence"/>
</dbReference>
<dbReference type="GO" id="GO:0006298">
    <property type="term" value="P:mismatch repair"/>
    <property type="evidence" value="ECO:0007669"/>
    <property type="project" value="TreeGrafter"/>
</dbReference>
<proteinExistence type="inferred from homology"/>
<dbReference type="RefSeq" id="WP_048354555.1">
    <property type="nucleotide sequence ID" value="NZ_JARRTL010000027.1"/>
</dbReference>
<keyword evidence="10" id="KW-1185">Reference proteome</keyword>
<comment type="caution">
    <text evidence="7">The sequence shown here is derived from an EMBL/GenBank/DDBJ whole genome shotgun (WGS) entry which is preliminary data.</text>
</comment>
<dbReference type="Pfam" id="PF02086">
    <property type="entry name" value="MethyltransfD12"/>
    <property type="match status" value="1"/>
</dbReference>
<dbReference type="Gene3D" id="1.10.1020.10">
    <property type="entry name" value="Adenine-specific Methyltransferase, Domain 2"/>
    <property type="match status" value="1"/>
</dbReference>
<evidence type="ECO:0000313" key="10">
    <source>
        <dbReference type="Proteomes" id="UP001341297"/>
    </source>
</evidence>
<dbReference type="Proteomes" id="UP001341297">
    <property type="component" value="Unassembled WGS sequence"/>
</dbReference>
<evidence type="ECO:0000256" key="6">
    <source>
        <dbReference type="ARBA" id="ARBA00047942"/>
    </source>
</evidence>
<dbReference type="EMBL" id="JARRTL010000027">
    <property type="protein sequence ID" value="MEC0487155.1"/>
    <property type="molecule type" value="Genomic_DNA"/>
</dbReference>
<gene>
    <name evidence="7" type="ORF">AB447_209060</name>
    <name evidence="8" type="ORF">P8828_20590</name>
</gene>
<dbReference type="AlphaFoldDB" id="A0A0T6BIG8"/>
<organism evidence="7 9">
    <name type="scientific">Bacillus glycinifermentans</name>
    <dbReference type="NCBI Taxonomy" id="1664069"/>
    <lineage>
        <taxon>Bacteria</taxon>
        <taxon>Bacillati</taxon>
        <taxon>Bacillota</taxon>
        <taxon>Bacilli</taxon>
        <taxon>Bacillales</taxon>
        <taxon>Bacillaceae</taxon>
        <taxon>Bacillus</taxon>
    </lineage>
</organism>
<dbReference type="PANTHER" id="PTHR30481">
    <property type="entry name" value="DNA ADENINE METHYLASE"/>
    <property type="match status" value="1"/>
</dbReference>
<dbReference type="PRINTS" id="PR00505">
    <property type="entry name" value="D12N6MTFRASE"/>
</dbReference>
<evidence type="ECO:0000313" key="8">
    <source>
        <dbReference type="EMBL" id="MEC0487155.1"/>
    </source>
</evidence>
<comment type="similarity">
    <text evidence="1">Belongs to the N(4)/N(6)-methyltransferase family.</text>
</comment>
<evidence type="ECO:0000256" key="5">
    <source>
        <dbReference type="ARBA" id="ARBA00022691"/>
    </source>
</evidence>
<protein>
    <recommendedName>
        <fullName evidence="2">site-specific DNA-methyltransferase (adenine-specific)</fullName>
        <ecNumber evidence="2">2.1.1.72</ecNumber>
    </recommendedName>
</protein>
<dbReference type="PANTHER" id="PTHR30481:SF2">
    <property type="entry name" value="SITE-SPECIFIC DNA-METHYLTRANSFERASE (ADENINE-SPECIFIC)"/>
    <property type="match status" value="1"/>
</dbReference>
<dbReference type="GO" id="GO:0032259">
    <property type="term" value="P:methylation"/>
    <property type="evidence" value="ECO:0007669"/>
    <property type="project" value="UniProtKB-KW"/>
</dbReference>
<evidence type="ECO:0000313" key="9">
    <source>
        <dbReference type="Proteomes" id="UP000036168"/>
    </source>
</evidence>
<evidence type="ECO:0000256" key="1">
    <source>
        <dbReference type="ARBA" id="ARBA00006594"/>
    </source>
</evidence>
<dbReference type="GO" id="GO:0043565">
    <property type="term" value="F:sequence-specific DNA binding"/>
    <property type="evidence" value="ECO:0007669"/>
    <property type="project" value="TreeGrafter"/>
</dbReference>
<dbReference type="InterPro" id="IPR029063">
    <property type="entry name" value="SAM-dependent_MTases_sf"/>
</dbReference>
<evidence type="ECO:0000256" key="3">
    <source>
        <dbReference type="ARBA" id="ARBA00022603"/>
    </source>
</evidence>
<keyword evidence="5" id="KW-0949">S-adenosyl-L-methionine</keyword>
<evidence type="ECO:0000256" key="2">
    <source>
        <dbReference type="ARBA" id="ARBA00011900"/>
    </source>
</evidence>
<evidence type="ECO:0000313" key="7">
    <source>
        <dbReference type="EMBL" id="KRT87106.1"/>
    </source>
</evidence>
<dbReference type="EC" id="2.1.1.72" evidence="2"/>
<dbReference type="GO" id="GO:1904047">
    <property type="term" value="F:S-adenosyl-L-methionine binding"/>
    <property type="evidence" value="ECO:0007669"/>
    <property type="project" value="TreeGrafter"/>
</dbReference>
<keyword evidence="4 7" id="KW-0808">Transferase</keyword>
<dbReference type="EMBL" id="LECW02000082">
    <property type="protein sequence ID" value="KRT87106.1"/>
    <property type="molecule type" value="Genomic_DNA"/>
</dbReference>
<accession>A0A0T6BIG8</accession>
<dbReference type="InterPro" id="IPR023095">
    <property type="entry name" value="Ade_MeTrfase_dom_2"/>
</dbReference>
<dbReference type="GO" id="GO:0009007">
    <property type="term" value="F:site-specific DNA-methyltransferase (adenine-specific) activity"/>
    <property type="evidence" value="ECO:0007669"/>
    <property type="project" value="UniProtKB-EC"/>
</dbReference>
<evidence type="ECO:0000256" key="4">
    <source>
        <dbReference type="ARBA" id="ARBA00022679"/>
    </source>
</evidence>